<evidence type="ECO:0000256" key="3">
    <source>
        <dbReference type="HAMAP-Rule" id="MF_01077"/>
    </source>
</evidence>
<dbReference type="OrthoDB" id="9805006at2"/>
<evidence type="ECO:0000313" key="7">
    <source>
        <dbReference type="Proteomes" id="UP000198995"/>
    </source>
</evidence>
<dbReference type="EMBL" id="FNAF01000001">
    <property type="protein sequence ID" value="SDD07188.1"/>
    <property type="molecule type" value="Genomic_DNA"/>
</dbReference>
<reference evidence="6 7" key="1">
    <citation type="submission" date="2016-10" db="EMBL/GenBank/DDBJ databases">
        <authorList>
            <person name="de Groot N.N."/>
        </authorList>
    </citation>
    <scope>NUCLEOTIDE SEQUENCE [LARGE SCALE GENOMIC DNA]</scope>
    <source>
        <strain evidence="6 7">DSM 20475</strain>
    </source>
</reference>
<dbReference type="SUPFAM" id="SSF75420">
    <property type="entry name" value="YhbC-like, N-terminal domain"/>
    <property type="match status" value="1"/>
</dbReference>
<proteinExistence type="inferred from homology"/>
<dbReference type="InterPro" id="IPR036847">
    <property type="entry name" value="RimP_C_sf"/>
</dbReference>
<dbReference type="PANTHER" id="PTHR33867:SF1">
    <property type="entry name" value="RIBOSOME MATURATION FACTOR RIMP"/>
    <property type="match status" value="1"/>
</dbReference>
<dbReference type="GO" id="GO:0000028">
    <property type="term" value="P:ribosomal small subunit assembly"/>
    <property type="evidence" value="ECO:0007669"/>
    <property type="project" value="TreeGrafter"/>
</dbReference>
<evidence type="ECO:0000259" key="4">
    <source>
        <dbReference type="Pfam" id="PF02576"/>
    </source>
</evidence>
<dbReference type="Gene3D" id="3.30.300.70">
    <property type="entry name" value="RimP-like superfamily, N-terminal"/>
    <property type="match status" value="1"/>
</dbReference>
<dbReference type="InterPro" id="IPR003728">
    <property type="entry name" value="Ribosome_maturation_RimP"/>
</dbReference>
<comment type="subcellular location">
    <subcellularLocation>
        <location evidence="3">Cytoplasm</location>
    </subcellularLocation>
</comment>
<feature type="domain" description="Ribosome maturation factor RimP C-terminal" evidence="5">
    <location>
        <begin position="91"/>
        <end position="157"/>
    </location>
</feature>
<evidence type="ECO:0000259" key="5">
    <source>
        <dbReference type="Pfam" id="PF17384"/>
    </source>
</evidence>
<evidence type="ECO:0000256" key="2">
    <source>
        <dbReference type="ARBA" id="ARBA00022517"/>
    </source>
</evidence>
<comment type="function">
    <text evidence="3">Required for maturation of 30S ribosomal subunits.</text>
</comment>
<dbReference type="Pfam" id="PF17384">
    <property type="entry name" value="DUF150_C"/>
    <property type="match status" value="1"/>
</dbReference>
<gene>
    <name evidence="3" type="primary">rimP</name>
    <name evidence="6" type="ORF">SAMN04489866_10199</name>
</gene>
<comment type="similarity">
    <text evidence="3">Belongs to the RimP family.</text>
</comment>
<dbReference type="InterPro" id="IPR028998">
    <property type="entry name" value="RimP_C"/>
</dbReference>
<dbReference type="CDD" id="cd01734">
    <property type="entry name" value="YlxS_C"/>
    <property type="match status" value="1"/>
</dbReference>
<dbReference type="InterPro" id="IPR028989">
    <property type="entry name" value="RimP_N"/>
</dbReference>
<dbReference type="FunFam" id="3.30.300.70:FF:000001">
    <property type="entry name" value="Ribosome maturation factor RimP"/>
    <property type="match status" value="1"/>
</dbReference>
<dbReference type="STRING" id="2741.SAMN04489866_10199"/>
<feature type="domain" description="Ribosome maturation factor RimP N-terminal" evidence="4">
    <location>
        <begin position="15"/>
        <end position="88"/>
    </location>
</feature>
<evidence type="ECO:0000256" key="1">
    <source>
        <dbReference type="ARBA" id="ARBA00022490"/>
    </source>
</evidence>
<protein>
    <recommendedName>
        <fullName evidence="3">Ribosome maturation factor RimP</fullName>
    </recommendedName>
</protein>
<evidence type="ECO:0000313" key="6">
    <source>
        <dbReference type="EMBL" id="SDD07188.1"/>
    </source>
</evidence>
<dbReference type="PANTHER" id="PTHR33867">
    <property type="entry name" value="RIBOSOME MATURATION FACTOR RIMP"/>
    <property type="match status" value="1"/>
</dbReference>
<sequence length="157" mass="18050">MNAAETYIEEHFSSLLEAQGFELVDVQYVKEAGDFYLRLFCDRLAKDEHIDLNDCENISRMIGEQLDQADDLPVNNAYRLEVSSPGIERPLKKPKDFMRFKDELVEVKLYKAIDGMKSIIGRLETATESDITLVTSKGQHHTFAYKNIAKANLHFEF</sequence>
<dbReference type="GO" id="GO:0006412">
    <property type="term" value="P:translation"/>
    <property type="evidence" value="ECO:0007669"/>
    <property type="project" value="TreeGrafter"/>
</dbReference>
<dbReference type="GO" id="GO:0005829">
    <property type="term" value="C:cytosol"/>
    <property type="evidence" value="ECO:0007669"/>
    <property type="project" value="TreeGrafter"/>
</dbReference>
<keyword evidence="1 3" id="KW-0963">Cytoplasm</keyword>
<name>A0A1G6RRL7_PEPNI</name>
<dbReference type="SUPFAM" id="SSF74942">
    <property type="entry name" value="YhbC-like, C-terminal domain"/>
    <property type="match status" value="1"/>
</dbReference>
<dbReference type="HAMAP" id="MF_01077">
    <property type="entry name" value="RimP"/>
    <property type="match status" value="1"/>
</dbReference>
<keyword evidence="2 3" id="KW-0690">Ribosome biogenesis</keyword>
<accession>A0A1G6RRL7</accession>
<dbReference type="InterPro" id="IPR035956">
    <property type="entry name" value="RimP_N_sf"/>
</dbReference>
<dbReference type="Gene3D" id="2.30.30.180">
    <property type="entry name" value="Ribosome maturation factor RimP, C-terminal domain"/>
    <property type="match status" value="1"/>
</dbReference>
<dbReference type="AlphaFoldDB" id="A0A1G6RRL7"/>
<keyword evidence="7" id="KW-1185">Reference proteome</keyword>
<dbReference type="Pfam" id="PF02576">
    <property type="entry name" value="RimP_N"/>
    <property type="match status" value="1"/>
</dbReference>
<dbReference type="RefSeq" id="WP_091790798.1">
    <property type="nucleotide sequence ID" value="NZ_FNAF01000001.1"/>
</dbReference>
<organism evidence="6 7">
    <name type="scientific">Peptococcus niger</name>
    <dbReference type="NCBI Taxonomy" id="2741"/>
    <lineage>
        <taxon>Bacteria</taxon>
        <taxon>Bacillati</taxon>
        <taxon>Bacillota</taxon>
        <taxon>Clostridia</taxon>
        <taxon>Eubacteriales</taxon>
        <taxon>Peptococcaceae</taxon>
        <taxon>Peptococcus</taxon>
    </lineage>
</organism>
<dbReference type="Proteomes" id="UP000198995">
    <property type="component" value="Unassembled WGS sequence"/>
</dbReference>